<dbReference type="GO" id="GO:0006355">
    <property type="term" value="P:regulation of DNA-templated transcription"/>
    <property type="evidence" value="ECO:0007669"/>
    <property type="project" value="InterPro"/>
</dbReference>
<evidence type="ECO:0000259" key="2">
    <source>
        <dbReference type="PROSITE" id="PS50113"/>
    </source>
</evidence>
<dbReference type="AlphaFoldDB" id="A0A926S7K4"/>
<dbReference type="PROSITE" id="PS50112">
    <property type="entry name" value="PAS"/>
    <property type="match status" value="3"/>
</dbReference>
<protein>
    <submittedName>
        <fullName evidence="4">PAS domain S-box protein</fullName>
    </submittedName>
</protein>
<dbReference type="Gene3D" id="3.30.450.40">
    <property type="match status" value="1"/>
</dbReference>
<dbReference type="Gene3D" id="3.30.450.20">
    <property type="entry name" value="PAS domain"/>
    <property type="match status" value="6"/>
</dbReference>
<dbReference type="InterPro" id="IPR043128">
    <property type="entry name" value="Rev_trsase/Diguanyl_cyclase"/>
</dbReference>
<dbReference type="InterPro" id="IPR000700">
    <property type="entry name" value="PAS-assoc_C"/>
</dbReference>
<dbReference type="CDD" id="cd00130">
    <property type="entry name" value="PAS"/>
    <property type="match status" value="4"/>
</dbReference>
<dbReference type="Pfam" id="PF00990">
    <property type="entry name" value="GGDEF"/>
    <property type="match status" value="1"/>
</dbReference>
<dbReference type="PROSITE" id="PS50113">
    <property type="entry name" value="PAC"/>
    <property type="match status" value="4"/>
</dbReference>
<dbReference type="Pfam" id="PF08448">
    <property type="entry name" value="PAS_4"/>
    <property type="match status" value="4"/>
</dbReference>
<dbReference type="FunFam" id="3.30.70.270:FF:000001">
    <property type="entry name" value="Diguanylate cyclase domain protein"/>
    <property type="match status" value="1"/>
</dbReference>
<evidence type="ECO:0000313" key="4">
    <source>
        <dbReference type="EMBL" id="MBD1548380.1"/>
    </source>
</evidence>
<accession>A0A926S7K4</accession>
<feature type="domain" description="PAC" evidence="2">
    <location>
        <begin position="84"/>
        <end position="136"/>
    </location>
</feature>
<reference evidence="4" key="1">
    <citation type="submission" date="2020-05" db="EMBL/GenBank/DDBJ databases">
        <title>Identification of trans-AT polyketide cluster in two marine bacteria, producers of a novel glutaramide-containing polyketide sesbanimide D and analogs.</title>
        <authorList>
            <person name="Kacar D."/>
            <person name="Rodriguez P."/>
            <person name="Canedo L."/>
            <person name="Gonzalez E."/>
            <person name="Galan B."/>
            <person name="De La Calle F."/>
            <person name="Garcia J.L."/>
        </authorList>
    </citation>
    <scope>NUCLEOTIDE SEQUENCE</scope>
    <source>
        <strain evidence="4">PHM038</strain>
    </source>
</reference>
<gene>
    <name evidence="4" type="ORF">HK439_19115</name>
</gene>
<feature type="domain" description="PAC" evidence="2">
    <location>
        <begin position="463"/>
        <end position="515"/>
    </location>
</feature>
<dbReference type="SUPFAM" id="SSF55781">
    <property type="entry name" value="GAF domain-like"/>
    <property type="match status" value="1"/>
</dbReference>
<dbReference type="NCBIfam" id="TIGR00229">
    <property type="entry name" value="sensory_box"/>
    <property type="match status" value="5"/>
</dbReference>
<dbReference type="PROSITE" id="PS50887">
    <property type="entry name" value="GGDEF"/>
    <property type="match status" value="1"/>
</dbReference>
<dbReference type="SMART" id="SM00065">
    <property type="entry name" value="GAF"/>
    <property type="match status" value="1"/>
</dbReference>
<dbReference type="Pfam" id="PF00989">
    <property type="entry name" value="PAS"/>
    <property type="match status" value="1"/>
</dbReference>
<feature type="domain" description="PAS" evidence="1">
    <location>
        <begin position="2"/>
        <end position="66"/>
    </location>
</feature>
<dbReference type="SUPFAM" id="SSF55073">
    <property type="entry name" value="Nucleotide cyclase"/>
    <property type="match status" value="1"/>
</dbReference>
<comment type="caution">
    <text evidence="4">The sequence shown here is derived from an EMBL/GenBank/DDBJ whole genome shotgun (WGS) entry which is preliminary data.</text>
</comment>
<dbReference type="InterPro" id="IPR013767">
    <property type="entry name" value="PAS_fold"/>
</dbReference>
<name>A0A926S7K4_9HYPH</name>
<sequence length="1101" mass="123559">MNEHTLTDVLNMDLEKSFGPLDECVVVTRPDRRILFVNRAAEEVFGYSREELIGATSVNLYANPKEFTANRKIYDDVDSLSTDNRFTVRLRRKNGCIFTAEVVSAALYDGASDPVGFLFIARDITDRLALEAMLNDAVATLEDALETISDGFAVYDKDDRLVICNEKYREIYAHSAPAMVPGATFREILEYGLDRNEYDLGNLSREEWLQIRMDRHLAADGEVIEQALGDGSWLQIAERLTLSGGRAGIRTDITDLKAAQSLAENALHNLSNLADNLSCSITEYDLDGNCIFLNETSATWFGGRKEELLGTQLRERLPAKNRTKSDPLFKRALAGEKISFETRNDFIDGQARDVWIDYIPKKNAAGEFSSLVVLATDITDIKQAQAQAEKAHRDLSDLTNNLSCAILEYDLDANCVFVNETMAQWHDCGKESLLGIPARTKLDSDYMKQSERYLQRAFNGEPATFETTYAYPDGITRNVQVEFTPKRDAAGNQVGVIVYVNDISDLMTAQAQTEQAHRDLSDLADNLSCAIAEIDLNGICVFSNETNNRWLGGKDQVGSSMVQVLNPEFLKEALPYYKRALKGENAAFETVYSFPDRGDRNIHVEYTPKSNANGDRIGVILYVTDVTDLKTAQAQTEKAHRDLTDMTDNLSCAIIEMDLEGNCVFINTVFADWIGKPREELLGTKVRDTLAAESRNKSEPYFQRALKGEHIYFEDRIRYPTGIEREVSIEYTPKLNASGEHVGIIIYSTDITERKQTERTLAKLYSITSTRELTTDQKINQILKLGCEHFGLPFGIISRIIEDRYSVIYAESPNGEIEVGASFDLGETYCAHTLKADKPVAIAHTKTSALAHHPCYEKFRLEAYIGAPLLVDGERYGTINFTASEPRERPFSQTEQELIRQFADWIGNEIAREQDHIALMEAQVRLERIASIDDLTGVLNRRAFMERAATEIARFRRTGRKFTAVMIDIDHFKSINDTFGHSAGDDVLKKFAGIISDALRAVDVFGRVGGEEFCIILDSTEGDDALMVCERIRQQVVEQCQVEPITWDITCSMGLATVAKADVEFSTLMQHADQALYRAKEAGRNRCLFFKAEDFAPETAD</sequence>
<dbReference type="InterPro" id="IPR013656">
    <property type="entry name" value="PAS_4"/>
</dbReference>
<dbReference type="CDD" id="cd01949">
    <property type="entry name" value="GGDEF"/>
    <property type="match status" value="1"/>
</dbReference>
<dbReference type="Gene3D" id="3.30.70.270">
    <property type="match status" value="1"/>
</dbReference>
<dbReference type="SMART" id="SM00091">
    <property type="entry name" value="PAS"/>
    <property type="match status" value="6"/>
</dbReference>
<dbReference type="SMART" id="SM00086">
    <property type="entry name" value="PAC"/>
    <property type="match status" value="5"/>
</dbReference>
<evidence type="ECO:0000259" key="1">
    <source>
        <dbReference type="PROSITE" id="PS50112"/>
    </source>
</evidence>
<dbReference type="InterPro" id="IPR001610">
    <property type="entry name" value="PAC"/>
</dbReference>
<dbReference type="InterPro" id="IPR029787">
    <property type="entry name" value="Nucleotide_cyclase"/>
</dbReference>
<dbReference type="GO" id="GO:0003824">
    <property type="term" value="F:catalytic activity"/>
    <property type="evidence" value="ECO:0007669"/>
    <property type="project" value="UniProtKB-ARBA"/>
</dbReference>
<dbReference type="SUPFAM" id="SSF55785">
    <property type="entry name" value="PYP-like sensor domain (PAS domain)"/>
    <property type="match status" value="6"/>
</dbReference>
<dbReference type="PANTHER" id="PTHR44757">
    <property type="entry name" value="DIGUANYLATE CYCLASE DGCP"/>
    <property type="match status" value="1"/>
</dbReference>
<dbReference type="Proteomes" id="UP000598467">
    <property type="component" value="Unassembled WGS sequence"/>
</dbReference>
<evidence type="ECO:0000313" key="5">
    <source>
        <dbReference type="Proteomes" id="UP000598467"/>
    </source>
</evidence>
<dbReference type="InterPro" id="IPR035965">
    <property type="entry name" value="PAS-like_dom_sf"/>
</dbReference>
<evidence type="ECO:0000259" key="3">
    <source>
        <dbReference type="PROSITE" id="PS50887"/>
    </source>
</evidence>
<dbReference type="Pfam" id="PF01590">
    <property type="entry name" value="GAF"/>
    <property type="match status" value="1"/>
</dbReference>
<dbReference type="NCBIfam" id="TIGR00254">
    <property type="entry name" value="GGDEF"/>
    <property type="match status" value="1"/>
</dbReference>
<feature type="domain" description="PAC" evidence="2">
    <location>
        <begin position="711"/>
        <end position="763"/>
    </location>
</feature>
<dbReference type="SMART" id="SM00267">
    <property type="entry name" value="GGDEF"/>
    <property type="match status" value="1"/>
</dbReference>
<dbReference type="InterPro" id="IPR052155">
    <property type="entry name" value="Biofilm_reg_signaling"/>
</dbReference>
<feature type="domain" description="PAC" evidence="2">
    <location>
        <begin position="336"/>
        <end position="390"/>
    </location>
</feature>
<organism evidence="4 5">
    <name type="scientific">Roseibium aggregatum</name>
    <dbReference type="NCBI Taxonomy" id="187304"/>
    <lineage>
        <taxon>Bacteria</taxon>
        <taxon>Pseudomonadati</taxon>
        <taxon>Pseudomonadota</taxon>
        <taxon>Alphaproteobacteria</taxon>
        <taxon>Hyphomicrobiales</taxon>
        <taxon>Stappiaceae</taxon>
        <taxon>Roseibium</taxon>
    </lineage>
</organism>
<proteinExistence type="predicted"/>
<dbReference type="InterPro" id="IPR003018">
    <property type="entry name" value="GAF"/>
</dbReference>
<dbReference type="InterPro" id="IPR000014">
    <property type="entry name" value="PAS"/>
</dbReference>
<dbReference type="InterPro" id="IPR000160">
    <property type="entry name" value="GGDEF_dom"/>
</dbReference>
<feature type="domain" description="GGDEF" evidence="3">
    <location>
        <begin position="960"/>
        <end position="1092"/>
    </location>
</feature>
<dbReference type="InterPro" id="IPR029016">
    <property type="entry name" value="GAF-like_dom_sf"/>
</dbReference>
<dbReference type="Pfam" id="PF12860">
    <property type="entry name" value="PAS_7"/>
    <property type="match status" value="1"/>
</dbReference>
<feature type="domain" description="PAS" evidence="1">
    <location>
        <begin position="266"/>
        <end position="336"/>
    </location>
</feature>
<dbReference type="EMBL" id="JABFCZ010000022">
    <property type="protein sequence ID" value="MBD1548380.1"/>
    <property type="molecule type" value="Genomic_DNA"/>
</dbReference>
<dbReference type="PANTHER" id="PTHR44757:SF2">
    <property type="entry name" value="BIOFILM ARCHITECTURE MAINTENANCE PROTEIN MBAA"/>
    <property type="match status" value="1"/>
</dbReference>
<dbReference type="RefSeq" id="WP_190293073.1">
    <property type="nucleotide sequence ID" value="NZ_JABFCZ010000022.1"/>
</dbReference>
<feature type="domain" description="PAS" evidence="1">
    <location>
        <begin position="639"/>
        <end position="709"/>
    </location>
</feature>